<dbReference type="Proteomes" id="UP001209412">
    <property type="component" value="Unassembled WGS sequence"/>
</dbReference>
<organism evidence="2 4">
    <name type="scientific">Paraburkholderia madseniana</name>
    <dbReference type="NCBI Taxonomy" id="2599607"/>
    <lineage>
        <taxon>Bacteria</taxon>
        <taxon>Pseudomonadati</taxon>
        <taxon>Pseudomonadota</taxon>
        <taxon>Betaproteobacteria</taxon>
        <taxon>Burkholderiales</taxon>
        <taxon>Burkholderiaceae</taxon>
        <taxon>Paraburkholderia</taxon>
    </lineage>
</organism>
<proteinExistence type="predicted"/>
<sequence>MLLKKYPISTVAPLPLLVLIFGEHIGTPKAAAASLIVLGLAIGLYGKHIGTVILRRAGLIDAAVQGPRTSRRHLPVKVRTFIDHLVEYFGRKAQGVVAFLDHAASLSSSSQGEITTARIAASH</sequence>
<dbReference type="RefSeq" id="WP_266260117.1">
    <property type="nucleotide sequence ID" value="NZ_JAMXWF010000027.1"/>
</dbReference>
<keyword evidence="3" id="KW-1185">Reference proteome</keyword>
<dbReference type="EMBL" id="JAPKHW010000027">
    <property type="protein sequence ID" value="MCX4149196.1"/>
    <property type="molecule type" value="Genomic_DNA"/>
</dbReference>
<reference evidence="2" key="1">
    <citation type="submission" date="2022-06" db="EMBL/GenBank/DDBJ databases">
        <title>PHB producers.</title>
        <authorList>
            <person name="Besaury L."/>
        </authorList>
    </citation>
    <scope>NUCLEOTIDE SEQUENCE</scope>
    <source>
        <strain evidence="2 3">SEWS6</strain>
    </source>
</reference>
<gene>
    <name evidence="2" type="ORF">NIE36_27965</name>
    <name evidence="1" type="ORF">OSB80_28035</name>
</gene>
<dbReference type="Proteomes" id="UP001242288">
    <property type="component" value="Unassembled WGS sequence"/>
</dbReference>
<evidence type="ECO:0000313" key="4">
    <source>
        <dbReference type="Proteomes" id="UP001242288"/>
    </source>
</evidence>
<protein>
    <submittedName>
        <fullName evidence="2">Uncharacterized protein</fullName>
    </submittedName>
</protein>
<dbReference type="AlphaFoldDB" id="A0AAP5BGP8"/>
<evidence type="ECO:0000313" key="2">
    <source>
        <dbReference type="EMBL" id="MDQ6411013.1"/>
    </source>
</evidence>
<evidence type="ECO:0000313" key="3">
    <source>
        <dbReference type="Proteomes" id="UP001209412"/>
    </source>
</evidence>
<name>A0AAP5BGP8_9BURK</name>
<dbReference type="EMBL" id="JAMXWF010000027">
    <property type="protein sequence ID" value="MDQ6411013.1"/>
    <property type="molecule type" value="Genomic_DNA"/>
</dbReference>
<evidence type="ECO:0000313" key="1">
    <source>
        <dbReference type="EMBL" id="MCX4149196.1"/>
    </source>
</evidence>
<comment type="caution">
    <text evidence="2">The sequence shown here is derived from an EMBL/GenBank/DDBJ whole genome shotgun (WGS) entry which is preliminary data.</text>
</comment>
<accession>A0AAP5BGP8</accession>